<keyword evidence="5 6" id="KW-0472">Membrane</keyword>
<evidence type="ECO:0000256" key="5">
    <source>
        <dbReference type="ARBA" id="ARBA00023136"/>
    </source>
</evidence>
<dbReference type="AlphaFoldDB" id="A0A7R9M1U4"/>
<dbReference type="PANTHER" id="PTHR12459">
    <property type="entry name" value="TRANSMEMBRANE PROTEIN 135-RELATED"/>
    <property type="match status" value="1"/>
</dbReference>
<protein>
    <recommendedName>
        <fullName evidence="7">Transmembrane protein 135 N-terminal domain-containing protein</fullName>
    </recommendedName>
</protein>
<feature type="domain" description="Transmembrane protein 135 N-terminal" evidence="7">
    <location>
        <begin position="16"/>
        <end position="133"/>
    </location>
</feature>
<dbReference type="EMBL" id="OC919691">
    <property type="protein sequence ID" value="CAD7651795.1"/>
    <property type="molecule type" value="Genomic_DNA"/>
</dbReference>
<feature type="transmembrane region" description="Helical" evidence="6">
    <location>
        <begin position="115"/>
        <end position="134"/>
    </location>
</feature>
<feature type="transmembrane region" description="Helical" evidence="6">
    <location>
        <begin position="314"/>
        <end position="336"/>
    </location>
</feature>
<dbReference type="GO" id="GO:0012505">
    <property type="term" value="C:endomembrane system"/>
    <property type="evidence" value="ECO:0007669"/>
    <property type="project" value="UniProtKB-SubCell"/>
</dbReference>
<reference evidence="8" key="1">
    <citation type="submission" date="2020-11" db="EMBL/GenBank/DDBJ databases">
        <authorList>
            <person name="Tran Van P."/>
        </authorList>
    </citation>
    <scope>NUCLEOTIDE SEQUENCE</scope>
</reference>
<feature type="transmembrane region" description="Helical" evidence="6">
    <location>
        <begin position="275"/>
        <end position="294"/>
    </location>
</feature>
<evidence type="ECO:0000256" key="3">
    <source>
        <dbReference type="ARBA" id="ARBA00022692"/>
    </source>
</evidence>
<sequence length="440" mass="50199">MPSILSKVLMPDWSVPYNCYEVGHTWTPSCTEAALELGNNLSQGLSKKFDSNGVKQSLQSIVRSSLFLSFNGFSVILLFCITRRLMGKFYYSMCAYTPAFIGSLLAIMIERPSRRPALAIYVANIASETIFRIFIARGYMKPVQHGEVFLFTVTMSVLLYIIKKNGFGSDPVSLALKFIVGREETKSCHSAHQQLLPIHPKDNSKSNLLRKLIDKFNSMFPKHESCPHRHRSCLTYISSAFLRSFFMGWFGKSVVKTLSKPRLLLLRPNKISDNFLNSDHLYFGLFLASFTAIYKGVNCSLRFASNQSHDWHSFIAALFAGPTMFLSPNTSITLYLMWKCIESLYCIGVKKGYIRFVMPTVHLVYALSTAQLFYSAVLEPKHMKPSYMKFLDRMTAHRLHLLNRMVLDVFGTDASAGYESFLPDFHLQYTTKRFQESLFD</sequence>
<feature type="transmembrane region" description="Helical" evidence="6">
    <location>
        <begin position="356"/>
        <end position="377"/>
    </location>
</feature>
<keyword evidence="4 6" id="KW-1133">Transmembrane helix</keyword>
<proteinExistence type="inferred from homology"/>
<evidence type="ECO:0000313" key="9">
    <source>
        <dbReference type="Proteomes" id="UP000728032"/>
    </source>
</evidence>
<dbReference type="PANTHER" id="PTHR12459:SF15">
    <property type="entry name" value="TRANSMEMBRANE PROTEIN 135"/>
    <property type="match status" value="1"/>
</dbReference>
<evidence type="ECO:0000256" key="1">
    <source>
        <dbReference type="ARBA" id="ARBA00004127"/>
    </source>
</evidence>
<feature type="transmembrane region" description="Helical" evidence="6">
    <location>
        <begin position="89"/>
        <end position="109"/>
    </location>
</feature>
<dbReference type="EMBL" id="CAJPVJ010004866">
    <property type="protein sequence ID" value="CAG2169002.1"/>
    <property type="molecule type" value="Genomic_DNA"/>
</dbReference>
<dbReference type="OrthoDB" id="6483998at2759"/>
<comment type="subcellular location">
    <subcellularLocation>
        <location evidence="1">Endomembrane system</location>
        <topology evidence="1">Multi-pass membrane protein</topology>
    </subcellularLocation>
</comment>
<evidence type="ECO:0000256" key="4">
    <source>
        <dbReference type="ARBA" id="ARBA00022989"/>
    </source>
</evidence>
<evidence type="ECO:0000256" key="2">
    <source>
        <dbReference type="ARBA" id="ARBA00008924"/>
    </source>
</evidence>
<evidence type="ECO:0000313" key="8">
    <source>
        <dbReference type="EMBL" id="CAD7651795.1"/>
    </source>
</evidence>
<dbReference type="Proteomes" id="UP000728032">
    <property type="component" value="Unassembled WGS sequence"/>
</dbReference>
<dbReference type="Pfam" id="PF15982">
    <property type="entry name" value="TMEM135_C_rich"/>
    <property type="match status" value="1"/>
</dbReference>
<keyword evidence="3 6" id="KW-0812">Transmembrane</keyword>
<feature type="transmembrane region" description="Helical" evidence="6">
    <location>
        <begin position="61"/>
        <end position="82"/>
    </location>
</feature>
<evidence type="ECO:0000256" key="6">
    <source>
        <dbReference type="SAM" id="Phobius"/>
    </source>
</evidence>
<organism evidence="8">
    <name type="scientific">Oppiella nova</name>
    <dbReference type="NCBI Taxonomy" id="334625"/>
    <lineage>
        <taxon>Eukaryota</taxon>
        <taxon>Metazoa</taxon>
        <taxon>Ecdysozoa</taxon>
        <taxon>Arthropoda</taxon>
        <taxon>Chelicerata</taxon>
        <taxon>Arachnida</taxon>
        <taxon>Acari</taxon>
        <taxon>Acariformes</taxon>
        <taxon>Sarcoptiformes</taxon>
        <taxon>Oribatida</taxon>
        <taxon>Brachypylina</taxon>
        <taxon>Oppioidea</taxon>
        <taxon>Oppiidae</taxon>
        <taxon>Oppiella</taxon>
    </lineage>
</organism>
<comment type="similarity">
    <text evidence="2">Belongs to the TMEM135 family.</text>
</comment>
<feature type="transmembrane region" description="Helical" evidence="6">
    <location>
        <begin position="146"/>
        <end position="162"/>
    </location>
</feature>
<dbReference type="InterPro" id="IPR031926">
    <property type="entry name" value="TMEM135_N"/>
</dbReference>
<dbReference type="InterPro" id="IPR026749">
    <property type="entry name" value="Tmem135"/>
</dbReference>
<evidence type="ECO:0000259" key="7">
    <source>
        <dbReference type="Pfam" id="PF15982"/>
    </source>
</evidence>
<name>A0A7R9M1U4_9ACAR</name>
<accession>A0A7R9M1U4</accession>
<keyword evidence="9" id="KW-1185">Reference proteome</keyword>
<gene>
    <name evidence="8" type="ORF">ONB1V03_LOCUS8486</name>
</gene>